<gene>
    <name evidence="1" type="ORF">PAXRUDRAFT_606781</name>
</gene>
<evidence type="ECO:0000313" key="1">
    <source>
        <dbReference type="EMBL" id="KIK91916.1"/>
    </source>
</evidence>
<organism evidence="1 2">
    <name type="scientific">Paxillus rubicundulus Ve08.2h10</name>
    <dbReference type="NCBI Taxonomy" id="930991"/>
    <lineage>
        <taxon>Eukaryota</taxon>
        <taxon>Fungi</taxon>
        <taxon>Dikarya</taxon>
        <taxon>Basidiomycota</taxon>
        <taxon>Agaricomycotina</taxon>
        <taxon>Agaricomycetes</taxon>
        <taxon>Agaricomycetidae</taxon>
        <taxon>Boletales</taxon>
        <taxon>Paxilineae</taxon>
        <taxon>Paxillaceae</taxon>
        <taxon>Paxillus</taxon>
    </lineage>
</organism>
<dbReference type="EMBL" id="KN825333">
    <property type="protein sequence ID" value="KIK91916.1"/>
    <property type="molecule type" value="Genomic_DNA"/>
</dbReference>
<name>A0A0D0DTK7_9AGAM</name>
<sequence>MTSAFKRTFCWKDMKINFVGVWDAVSSVGLVKEDVFLSSSSSAEHAFAISGTPLLWMSGRSNSYRSTSTR</sequence>
<keyword evidence="2" id="KW-1185">Reference proteome</keyword>
<reference evidence="2" key="2">
    <citation type="submission" date="2015-01" db="EMBL/GenBank/DDBJ databases">
        <title>Evolutionary Origins and Diversification of the Mycorrhizal Mutualists.</title>
        <authorList>
            <consortium name="DOE Joint Genome Institute"/>
            <consortium name="Mycorrhizal Genomics Consortium"/>
            <person name="Kohler A."/>
            <person name="Kuo A."/>
            <person name="Nagy L.G."/>
            <person name="Floudas D."/>
            <person name="Copeland A."/>
            <person name="Barry K.W."/>
            <person name="Cichocki N."/>
            <person name="Veneault-Fourrey C."/>
            <person name="LaButti K."/>
            <person name="Lindquist E.A."/>
            <person name="Lipzen A."/>
            <person name="Lundell T."/>
            <person name="Morin E."/>
            <person name="Murat C."/>
            <person name="Riley R."/>
            <person name="Ohm R."/>
            <person name="Sun H."/>
            <person name="Tunlid A."/>
            <person name="Henrissat B."/>
            <person name="Grigoriev I.V."/>
            <person name="Hibbett D.S."/>
            <person name="Martin F."/>
        </authorList>
    </citation>
    <scope>NUCLEOTIDE SEQUENCE [LARGE SCALE GENOMIC DNA]</scope>
    <source>
        <strain evidence="2">Ve08.2h10</strain>
    </source>
</reference>
<dbReference type="InParanoid" id="A0A0D0DTK7"/>
<reference evidence="1 2" key="1">
    <citation type="submission" date="2014-04" db="EMBL/GenBank/DDBJ databases">
        <authorList>
            <consortium name="DOE Joint Genome Institute"/>
            <person name="Kuo A."/>
            <person name="Kohler A."/>
            <person name="Jargeat P."/>
            <person name="Nagy L.G."/>
            <person name="Floudas D."/>
            <person name="Copeland A."/>
            <person name="Barry K.W."/>
            <person name="Cichocki N."/>
            <person name="Veneault-Fourrey C."/>
            <person name="LaButti K."/>
            <person name="Lindquist E.A."/>
            <person name="Lipzen A."/>
            <person name="Lundell T."/>
            <person name="Morin E."/>
            <person name="Murat C."/>
            <person name="Sun H."/>
            <person name="Tunlid A."/>
            <person name="Henrissat B."/>
            <person name="Grigoriev I.V."/>
            <person name="Hibbett D.S."/>
            <person name="Martin F."/>
            <person name="Nordberg H.P."/>
            <person name="Cantor M.N."/>
            <person name="Hua S.X."/>
        </authorList>
    </citation>
    <scope>NUCLEOTIDE SEQUENCE [LARGE SCALE GENOMIC DNA]</scope>
    <source>
        <strain evidence="1 2">Ve08.2h10</strain>
    </source>
</reference>
<dbReference type="AlphaFoldDB" id="A0A0D0DTK7"/>
<dbReference type="HOGENOM" id="CLU_2758551_0_0_1"/>
<accession>A0A0D0DTK7</accession>
<protein>
    <recommendedName>
        <fullName evidence="3">DUF2235 domain-containing protein</fullName>
    </recommendedName>
</protein>
<proteinExistence type="predicted"/>
<evidence type="ECO:0000313" key="2">
    <source>
        <dbReference type="Proteomes" id="UP000054538"/>
    </source>
</evidence>
<dbReference type="OrthoDB" id="538223at2759"/>
<dbReference type="Proteomes" id="UP000054538">
    <property type="component" value="Unassembled WGS sequence"/>
</dbReference>
<evidence type="ECO:0008006" key="3">
    <source>
        <dbReference type="Google" id="ProtNLM"/>
    </source>
</evidence>